<evidence type="ECO:0000313" key="3">
    <source>
        <dbReference type="EMBL" id="OWP74784.1"/>
    </source>
</evidence>
<dbReference type="PANTHER" id="PTHR33308">
    <property type="entry name" value="PEPTIDOGLYCAN HYDROLASE FLGJ"/>
    <property type="match status" value="1"/>
</dbReference>
<dbReference type="Gene3D" id="1.10.530.10">
    <property type="match status" value="1"/>
</dbReference>
<dbReference type="InterPro" id="IPR051056">
    <property type="entry name" value="Glycosyl_Hydrolase_73"/>
</dbReference>
<accession>A0A246GA01</accession>
<dbReference type="EMBL" id="MTCY01000057">
    <property type="protein sequence ID" value="OWP74784.1"/>
    <property type="molecule type" value="Genomic_DNA"/>
</dbReference>
<dbReference type="Pfam" id="PF01832">
    <property type="entry name" value="Glucosaminidase"/>
    <property type="match status" value="1"/>
</dbReference>
<dbReference type="SMART" id="SM00047">
    <property type="entry name" value="LYZ2"/>
    <property type="match status" value="1"/>
</dbReference>
<feature type="domain" description="Mannosyl-glycoprotein endo-beta-N-acetylglucosamidase-like" evidence="2">
    <location>
        <begin position="3"/>
        <end position="168"/>
    </location>
</feature>
<keyword evidence="1" id="KW-0378">Hydrolase</keyword>
<evidence type="ECO:0000256" key="1">
    <source>
        <dbReference type="ARBA" id="ARBA00022801"/>
    </source>
</evidence>
<sequence>MKPQLFVQTYLPHAKKVEAKTGVSAVATLTQAALESAWGKIAPGNMFFGIKDTDGVNGNEQLITTTEYTRSVNNPMPIAISTTPVVRNGIKMFKHKGKDYFRKYTTPEDSFNDHVQFFFRNKRYAKALLVKQDYNRFFEEIAKAGYATDPNYADTLKAVSKSIIKHIK</sequence>
<comment type="caution">
    <text evidence="3">The sequence shown here is derived from an EMBL/GenBank/DDBJ whole genome shotgun (WGS) entry which is preliminary data.</text>
</comment>
<evidence type="ECO:0000313" key="4">
    <source>
        <dbReference type="Proteomes" id="UP000198034"/>
    </source>
</evidence>
<dbReference type="GO" id="GO:0004040">
    <property type="term" value="F:amidase activity"/>
    <property type="evidence" value="ECO:0007669"/>
    <property type="project" value="InterPro"/>
</dbReference>
<protein>
    <recommendedName>
        <fullName evidence="2">Mannosyl-glycoprotein endo-beta-N-acetylglucosamidase-like domain-containing protein</fullName>
    </recommendedName>
</protein>
<reference evidence="3 4" key="1">
    <citation type="journal article" date="2017" name="Infect. Genet. Evol.">
        <title>Comparative genome analysis of fish pathogen Flavobacterium columnare reveals extensive sequence diversity within the species.</title>
        <authorList>
            <person name="Kayansamruaj P."/>
            <person name="Dong H.T."/>
            <person name="Hirono I."/>
            <person name="Kondo H."/>
            <person name="Senapin S."/>
            <person name="Rodkhum C."/>
        </authorList>
    </citation>
    <scope>NUCLEOTIDE SEQUENCE [LARGE SCALE GENOMIC DNA]</scope>
    <source>
        <strain evidence="3 4">1214</strain>
    </source>
</reference>
<proteinExistence type="predicted"/>
<dbReference type="InterPro" id="IPR002901">
    <property type="entry name" value="MGlyc_endo_b_GlcNAc-like_dom"/>
</dbReference>
<name>A0A246GA01_9FLAO</name>
<dbReference type="PANTHER" id="PTHR33308:SF9">
    <property type="entry name" value="PEPTIDOGLYCAN HYDROLASE FLGJ"/>
    <property type="match status" value="1"/>
</dbReference>
<gene>
    <name evidence="3" type="ORF">BWK62_13390</name>
</gene>
<dbReference type="Proteomes" id="UP000198034">
    <property type="component" value="Unassembled WGS sequence"/>
</dbReference>
<organism evidence="3 4">
    <name type="scientific">Flavobacterium columnare</name>
    <dbReference type="NCBI Taxonomy" id="996"/>
    <lineage>
        <taxon>Bacteria</taxon>
        <taxon>Pseudomonadati</taxon>
        <taxon>Bacteroidota</taxon>
        <taxon>Flavobacteriia</taxon>
        <taxon>Flavobacteriales</taxon>
        <taxon>Flavobacteriaceae</taxon>
        <taxon>Flavobacterium</taxon>
    </lineage>
</organism>
<dbReference type="AlphaFoldDB" id="A0A246GA01"/>
<evidence type="ECO:0000259" key="2">
    <source>
        <dbReference type="SMART" id="SM00047"/>
    </source>
</evidence>